<reference evidence="2 3" key="2">
    <citation type="journal article" date="2016" name="Genome Announc.">
        <title>Draft Genome Sequence of Erythromycin- and Oxytetracycline-Sensitive Nocardia seriolae Strain U-1 (NBRC 110359).</title>
        <authorList>
            <person name="Imajoh M."/>
            <person name="Sukeda M."/>
            <person name="Shimizu M."/>
            <person name="Yamane J."/>
            <person name="Ohnishi K."/>
            <person name="Oshima S."/>
        </authorList>
    </citation>
    <scope>NUCLEOTIDE SEQUENCE [LARGE SCALE GENOMIC DNA]</scope>
    <source>
        <strain evidence="2 3">U-1</strain>
    </source>
</reference>
<reference evidence="3" key="1">
    <citation type="submission" date="2015-07" db="EMBL/GenBank/DDBJ databases">
        <title>Nocardia seriolae U-1 whole genome shotgun sequence.</title>
        <authorList>
            <person name="Imajoh M."/>
            <person name="Fukumoto Y."/>
            <person name="Sukeda M."/>
            <person name="Yamane J."/>
            <person name="Yamasaki K."/>
            <person name="Shimizu M."/>
            <person name="Ohnishi K."/>
            <person name="Oshima S."/>
        </authorList>
    </citation>
    <scope>NUCLEOTIDE SEQUENCE [LARGE SCALE GENOMIC DNA]</scope>
    <source>
        <strain evidence="3">U-1</strain>
    </source>
</reference>
<dbReference type="PANTHER" id="PTHR43459:SF1">
    <property type="entry name" value="EG:BACN32G11.4 PROTEIN"/>
    <property type="match status" value="1"/>
</dbReference>
<sequence>MAIQANGPVVEYDVKDDIAYIRLNRPHIGNAMNQEYGDVILEIATVVANHPGLRALLITGNGPTFSVGGDITAFNEATPDEMADTLTRMAIPYHEALRLFSRLDIPIVTAVHGACAGGGLGLLYIADIVIAAEGTKFATGFGKIGISGDCGTSWFLPRLIGLRRATEMYLEDRVILAATAAEWGLVNRVVTPEALAEEAENTVRRLAAGPTRAFGEIRRLLRESDRSTLAEQLSAETDALRRTGASADAPAAIASFLAKRRPTFAGK</sequence>
<dbReference type="Pfam" id="PF00378">
    <property type="entry name" value="ECH_1"/>
    <property type="match status" value="1"/>
</dbReference>
<dbReference type="Gene3D" id="3.90.226.10">
    <property type="entry name" value="2-enoyl-CoA Hydratase, Chain A, domain 1"/>
    <property type="match status" value="1"/>
</dbReference>
<evidence type="ECO:0000313" key="2">
    <source>
        <dbReference type="EMBL" id="GAP30742.1"/>
    </source>
</evidence>
<organism evidence="2 3">
    <name type="scientific">Nocardia seriolae</name>
    <dbReference type="NCBI Taxonomy" id="37332"/>
    <lineage>
        <taxon>Bacteria</taxon>
        <taxon>Bacillati</taxon>
        <taxon>Actinomycetota</taxon>
        <taxon>Actinomycetes</taxon>
        <taxon>Mycobacteriales</taxon>
        <taxon>Nocardiaceae</taxon>
        <taxon>Nocardia</taxon>
    </lineage>
</organism>
<accession>A0A0B8NA38</accession>
<dbReference type="CDD" id="cd06558">
    <property type="entry name" value="crotonase-like"/>
    <property type="match status" value="1"/>
</dbReference>
<comment type="similarity">
    <text evidence="1">Belongs to the enoyl-CoA hydratase/isomerase family.</text>
</comment>
<protein>
    <submittedName>
        <fullName evidence="2">Enoyl-CoA hydratase</fullName>
    </submittedName>
</protein>
<evidence type="ECO:0000256" key="1">
    <source>
        <dbReference type="ARBA" id="ARBA00005254"/>
    </source>
</evidence>
<dbReference type="EMBL" id="BBYQ01000093">
    <property type="protein sequence ID" value="GAP30742.1"/>
    <property type="molecule type" value="Genomic_DNA"/>
</dbReference>
<gene>
    <name evidence="2" type="ORF">NSK11_contig00093-0008</name>
</gene>
<keyword evidence="3" id="KW-1185">Reference proteome</keyword>
<dbReference type="Proteomes" id="UP000037179">
    <property type="component" value="Unassembled WGS sequence"/>
</dbReference>
<dbReference type="PANTHER" id="PTHR43459">
    <property type="entry name" value="ENOYL-COA HYDRATASE"/>
    <property type="match status" value="1"/>
</dbReference>
<evidence type="ECO:0000313" key="3">
    <source>
        <dbReference type="Proteomes" id="UP000037179"/>
    </source>
</evidence>
<name>A0A0B8NA38_9NOCA</name>
<comment type="caution">
    <text evidence="2">The sequence shown here is derived from an EMBL/GenBank/DDBJ whole genome shotgun (WGS) entry which is preliminary data.</text>
</comment>
<dbReference type="InterPro" id="IPR014748">
    <property type="entry name" value="Enoyl-CoA_hydra_C"/>
</dbReference>
<dbReference type="GO" id="GO:0003824">
    <property type="term" value="F:catalytic activity"/>
    <property type="evidence" value="ECO:0007669"/>
    <property type="project" value="UniProtKB-ARBA"/>
</dbReference>
<proteinExistence type="inferred from homology"/>
<dbReference type="Gene3D" id="1.10.12.10">
    <property type="entry name" value="Lyase 2-enoyl-coa Hydratase, Chain A, domain 2"/>
    <property type="match status" value="1"/>
</dbReference>
<dbReference type="InterPro" id="IPR001753">
    <property type="entry name" value="Enoyl-CoA_hydra/iso"/>
</dbReference>
<dbReference type="InterPro" id="IPR029045">
    <property type="entry name" value="ClpP/crotonase-like_dom_sf"/>
</dbReference>
<dbReference type="SUPFAM" id="SSF52096">
    <property type="entry name" value="ClpP/crotonase"/>
    <property type="match status" value="1"/>
</dbReference>
<dbReference type="AlphaFoldDB" id="A0A0B8NA38"/>
<dbReference type="RefSeq" id="WP_052086730.1">
    <property type="nucleotide sequence ID" value="NZ_AP017900.1"/>
</dbReference>